<comment type="caution">
    <text evidence="2">The sequence shown here is derived from an EMBL/GenBank/DDBJ whole genome shotgun (WGS) entry which is preliminary data.</text>
</comment>
<proteinExistence type="predicted"/>
<dbReference type="InterPro" id="IPR011009">
    <property type="entry name" value="Kinase-like_dom_sf"/>
</dbReference>
<evidence type="ECO:0000313" key="2">
    <source>
        <dbReference type="EMBL" id="KAK0498139.1"/>
    </source>
</evidence>
<evidence type="ECO:0000313" key="3">
    <source>
        <dbReference type="Proteomes" id="UP001175228"/>
    </source>
</evidence>
<organism evidence="2 3">
    <name type="scientific">Armillaria luteobubalina</name>
    <dbReference type="NCBI Taxonomy" id="153913"/>
    <lineage>
        <taxon>Eukaryota</taxon>
        <taxon>Fungi</taxon>
        <taxon>Dikarya</taxon>
        <taxon>Basidiomycota</taxon>
        <taxon>Agaricomycotina</taxon>
        <taxon>Agaricomycetes</taxon>
        <taxon>Agaricomycetidae</taxon>
        <taxon>Agaricales</taxon>
        <taxon>Marasmiineae</taxon>
        <taxon>Physalacriaceae</taxon>
        <taxon>Armillaria</taxon>
    </lineage>
</organism>
<feature type="region of interest" description="Disordered" evidence="1">
    <location>
        <begin position="341"/>
        <end position="377"/>
    </location>
</feature>
<evidence type="ECO:0000256" key="1">
    <source>
        <dbReference type="SAM" id="MobiDB-lite"/>
    </source>
</evidence>
<dbReference type="Proteomes" id="UP001175228">
    <property type="component" value="Unassembled WGS sequence"/>
</dbReference>
<dbReference type="SUPFAM" id="SSF56112">
    <property type="entry name" value="Protein kinase-like (PK-like)"/>
    <property type="match status" value="1"/>
</dbReference>
<gene>
    <name evidence="2" type="ORF">EDD18DRAFT_78603</name>
</gene>
<accession>A0AA39QAI5</accession>
<keyword evidence="3" id="KW-1185">Reference proteome</keyword>
<reference evidence="2" key="1">
    <citation type="submission" date="2023-06" db="EMBL/GenBank/DDBJ databases">
        <authorList>
            <consortium name="Lawrence Berkeley National Laboratory"/>
            <person name="Ahrendt S."/>
            <person name="Sahu N."/>
            <person name="Indic B."/>
            <person name="Wong-Bajracharya J."/>
            <person name="Merenyi Z."/>
            <person name="Ke H.-M."/>
            <person name="Monk M."/>
            <person name="Kocsube S."/>
            <person name="Drula E."/>
            <person name="Lipzen A."/>
            <person name="Balint B."/>
            <person name="Henrissat B."/>
            <person name="Andreopoulos B."/>
            <person name="Martin F.M."/>
            <person name="Harder C.B."/>
            <person name="Rigling D."/>
            <person name="Ford K.L."/>
            <person name="Foster G.D."/>
            <person name="Pangilinan J."/>
            <person name="Papanicolaou A."/>
            <person name="Barry K."/>
            <person name="LaButti K."/>
            <person name="Viragh M."/>
            <person name="Koriabine M."/>
            <person name="Yan M."/>
            <person name="Riley R."/>
            <person name="Champramary S."/>
            <person name="Plett K.L."/>
            <person name="Tsai I.J."/>
            <person name="Slot J."/>
            <person name="Sipos G."/>
            <person name="Plett J."/>
            <person name="Nagy L.G."/>
            <person name="Grigoriev I.V."/>
        </authorList>
    </citation>
    <scope>NUCLEOTIDE SEQUENCE</scope>
    <source>
        <strain evidence="2">HWK02</strain>
    </source>
</reference>
<name>A0AA39QAI5_9AGAR</name>
<dbReference type="EMBL" id="JAUEPU010000011">
    <property type="protein sequence ID" value="KAK0498139.1"/>
    <property type="molecule type" value="Genomic_DNA"/>
</dbReference>
<dbReference type="AlphaFoldDB" id="A0AA39QAI5"/>
<feature type="compositionally biased region" description="Acidic residues" evidence="1">
    <location>
        <begin position="353"/>
        <end position="369"/>
    </location>
</feature>
<feature type="compositionally biased region" description="Basic residues" evidence="1">
    <location>
        <begin position="494"/>
        <end position="508"/>
    </location>
</feature>
<feature type="region of interest" description="Disordered" evidence="1">
    <location>
        <begin position="489"/>
        <end position="529"/>
    </location>
</feature>
<sequence length="842" mass="94983">MECNSSSKVLCLIFYSMSPITPSTTAKRRPASDKTGADALQHLFTRRPTFTKLPGFNGSRDTRGPAHYDTHLHPQLILKDIVSFPDMLDQLSGIVDCKIQEFISESAAKSLPRISVKSALHPARVSEVFDNPNTKSWVIGHEVELQRAYHLLEQYPTVIASTLVAGLKQWSSIFHYSDEKSKVPSTCAIADGYLSLNKSAINTTNIPVPLKNKLRLVMEQNLSDFLFWEFKSMNAGRRGVMLAIDHIIGSEFSWVSCPRSIACGNRFCHKKGNRFRFTVTGHKTGVDGVILEANSNDDNESKGNTNLDFVFDTSSIDCSLIPSVPDTRRWKFMVPKSSKKRVRKESDTGNQDSNDDDNETYNENDDEDKEGSVVPDSADSLPFYREDYEAALKVIQQIWAEAVNIDATFIVLNCGSLEYIGIRDRKLQRLYLSKLLDLDDPDPSKPGYFKIHTGLNIVALLDAIKRAEKLKAMQELPELYTFEYDRSEPDKNKVPKKTKSARRSKSARTPRTVVKETIPTDSDDNSDEDLNSQVLGFSPAETQLFKRLREAPSLKITWKQDIHGLGTASSMRMTRSSSPATYIDTWAEEVEVLVMKQCPNSPLTYSCYLDDGETAVCGIIFKLAESTTRKACLRKEYEMYTKFPSIEGIVQHLGIVEHIGLYQYMGTRKSALVLLDSGDPISSKFGPSRIPAGIFLQVREAVRKMHSAMVTHGYLVPENVLITKDLENEKGGWKVHLISWKDGKDHRESTAVQEAYNRDVLRTLNSRSRKLNWRSTKLDHVPHRATGASSKVVRKRKPRGPKFGVVSKARIKLAVKENLRRHKRAVKADLEKLEDNVWPKLD</sequence>
<protein>
    <recommendedName>
        <fullName evidence="4">Protein kinase domain-containing protein</fullName>
    </recommendedName>
</protein>
<evidence type="ECO:0008006" key="4">
    <source>
        <dbReference type="Google" id="ProtNLM"/>
    </source>
</evidence>